<feature type="non-terminal residue" evidence="1">
    <location>
        <position position="168"/>
    </location>
</feature>
<protein>
    <submittedName>
        <fullName evidence="1">27670_t:CDS:1</fullName>
    </submittedName>
</protein>
<comment type="caution">
    <text evidence="1">The sequence shown here is derived from an EMBL/GenBank/DDBJ whole genome shotgun (WGS) entry which is preliminary data.</text>
</comment>
<proteinExistence type="predicted"/>
<name>A0ABN7WB81_GIGMA</name>
<evidence type="ECO:0000313" key="1">
    <source>
        <dbReference type="EMBL" id="CAG8824977.1"/>
    </source>
</evidence>
<dbReference type="EMBL" id="CAJVQB010037209">
    <property type="protein sequence ID" value="CAG8824977.1"/>
    <property type="molecule type" value="Genomic_DNA"/>
</dbReference>
<organism evidence="1 2">
    <name type="scientific">Gigaspora margarita</name>
    <dbReference type="NCBI Taxonomy" id="4874"/>
    <lineage>
        <taxon>Eukaryota</taxon>
        <taxon>Fungi</taxon>
        <taxon>Fungi incertae sedis</taxon>
        <taxon>Mucoromycota</taxon>
        <taxon>Glomeromycotina</taxon>
        <taxon>Glomeromycetes</taxon>
        <taxon>Diversisporales</taxon>
        <taxon>Gigasporaceae</taxon>
        <taxon>Gigaspora</taxon>
    </lineage>
</organism>
<evidence type="ECO:0000313" key="2">
    <source>
        <dbReference type="Proteomes" id="UP000789901"/>
    </source>
</evidence>
<reference evidence="1 2" key="1">
    <citation type="submission" date="2021-06" db="EMBL/GenBank/DDBJ databases">
        <authorList>
            <person name="Kallberg Y."/>
            <person name="Tangrot J."/>
            <person name="Rosling A."/>
        </authorList>
    </citation>
    <scope>NUCLEOTIDE SEQUENCE [LARGE SCALE GENOMIC DNA]</scope>
    <source>
        <strain evidence="1 2">120-4 pot B 10/14</strain>
    </source>
</reference>
<gene>
    <name evidence="1" type="ORF">GMARGA_LOCUS28720</name>
</gene>
<accession>A0ABN7WB81</accession>
<sequence>MSQIINSSVVLREHYINVDDNGEALSSSKIKQPEQTTNFFTANKENINNEYDNERNDANYQDMLKKYTNKNTTNSLATEVQELFKDNWDNIISTIEEFLLSNPSALGSVFTSSSADKYTEQDVNNPNEQQIFLPYIIKKIERINMIEFAVTDNIPEEDSLLQDAILLA</sequence>
<keyword evidence="2" id="KW-1185">Reference proteome</keyword>
<dbReference type="Proteomes" id="UP000789901">
    <property type="component" value="Unassembled WGS sequence"/>
</dbReference>